<evidence type="ECO:0000256" key="6">
    <source>
        <dbReference type="ARBA" id="ARBA00022927"/>
    </source>
</evidence>
<evidence type="ECO:0000256" key="3">
    <source>
        <dbReference type="ARBA" id="ARBA00022448"/>
    </source>
</evidence>
<evidence type="ECO:0000256" key="9">
    <source>
        <dbReference type="ARBA" id="ARBA00023136"/>
    </source>
</evidence>
<keyword evidence="13" id="KW-1185">Reference proteome</keyword>
<protein>
    <submittedName>
        <fullName evidence="12">Preprotein translocase subunit YajC</fullName>
    </submittedName>
</protein>
<evidence type="ECO:0000256" key="7">
    <source>
        <dbReference type="ARBA" id="ARBA00022989"/>
    </source>
</evidence>
<dbReference type="Pfam" id="PF02699">
    <property type="entry name" value="YajC"/>
    <property type="match status" value="1"/>
</dbReference>
<accession>A0ABY4YM55</accession>
<reference evidence="12" key="1">
    <citation type="submission" date="2022-06" db="EMBL/GenBank/DDBJ databases">
        <title>Ornithinimicrobium JY.X270.</title>
        <authorList>
            <person name="Huang Y."/>
        </authorList>
    </citation>
    <scope>NUCLEOTIDE SEQUENCE</scope>
    <source>
        <strain evidence="12">JY.X270</strain>
    </source>
</reference>
<keyword evidence="6" id="KW-0653">Protein transport</keyword>
<feature type="transmembrane region" description="Helical" evidence="11">
    <location>
        <begin position="12"/>
        <end position="33"/>
    </location>
</feature>
<keyword evidence="7 11" id="KW-1133">Transmembrane helix</keyword>
<gene>
    <name evidence="12" type="primary">yajC</name>
    <name evidence="12" type="ORF">NF557_08295</name>
</gene>
<keyword evidence="9 11" id="KW-0472">Membrane</keyword>
<keyword evidence="8" id="KW-0811">Translocation</keyword>
<dbReference type="Proteomes" id="UP001056535">
    <property type="component" value="Chromosome"/>
</dbReference>
<comment type="similarity">
    <text evidence="2">Belongs to the YajC family.</text>
</comment>
<dbReference type="PANTHER" id="PTHR33909">
    <property type="entry name" value="SEC TRANSLOCON ACCESSORY COMPLEX SUBUNIT YAJC"/>
    <property type="match status" value="1"/>
</dbReference>
<proteinExistence type="inferred from homology"/>
<dbReference type="EMBL" id="CP099490">
    <property type="protein sequence ID" value="USQ77875.1"/>
    <property type="molecule type" value="Genomic_DNA"/>
</dbReference>
<evidence type="ECO:0000256" key="10">
    <source>
        <dbReference type="SAM" id="MobiDB-lite"/>
    </source>
</evidence>
<evidence type="ECO:0000256" key="2">
    <source>
        <dbReference type="ARBA" id="ARBA00006742"/>
    </source>
</evidence>
<evidence type="ECO:0000256" key="5">
    <source>
        <dbReference type="ARBA" id="ARBA00022692"/>
    </source>
</evidence>
<name>A0ABY4YM55_9MICO</name>
<feature type="region of interest" description="Disordered" evidence="10">
    <location>
        <begin position="92"/>
        <end position="111"/>
    </location>
</feature>
<sequence length="111" mass="11801">MSPMASAANSGGSGFTSSLLLLLPLLLIAYIVWSQRRRQKKMQELQADLQVGARVMTTTGLYGTIAQLDESTVMLEAAPGVVLQWDRRAVVPAPGDQPPHVQPGADEAGTV</sequence>
<evidence type="ECO:0000256" key="8">
    <source>
        <dbReference type="ARBA" id="ARBA00023010"/>
    </source>
</evidence>
<evidence type="ECO:0000313" key="12">
    <source>
        <dbReference type="EMBL" id="USQ77875.1"/>
    </source>
</evidence>
<organism evidence="12 13">
    <name type="scientific">Ornithinimicrobium cryptoxanthini</name>
    <dbReference type="NCBI Taxonomy" id="2934161"/>
    <lineage>
        <taxon>Bacteria</taxon>
        <taxon>Bacillati</taxon>
        <taxon>Actinomycetota</taxon>
        <taxon>Actinomycetes</taxon>
        <taxon>Micrococcales</taxon>
        <taxon>Ornithinimicrobiaceae</taxon>
        <taxon>Ornithinimicrobium</taxon>
    </lineage>
</organism>
<dbReference type="InterPro" id="IPR003849">
    <property type="entry name" value="Preprotein_translocase_YajC"/>
</dbReference>
<keyword evidence="4" id="KW-1003">Cell membrane</keyword>
<evidence type="ECO:0000256" key="1">
    <source>
        <dbReference type="ARBA" id="ARBA00004162"/>
    </source>
</evidence>
<evidence type="ECO:0000313" key="13">
    <source>
        <dbReference type="Proteomes" id="UP001056535"/>
    </source>
</evidence>
<comment type="subcellular location">
    <subcellularLocation>
        <location evidence="1">Cell membrane</location>
        <topology evidence="1">Single-pass membrane protein</topology>
    </subcellularLocation>
</comment>
<keyword evidence="5 11" id="KW-0812">Transmembrane</keyword>
<dbReference type="RefSeq" id="WP_252623667.1">
    <property type="nucleotide sequence ID" value="NZ_CP099490.1"/>
</dbReference>
<evidence type="ECO:0000256" key="11">
    <source>
        <dbReference type="SAM" id="Phobius"/>
    </source>
</evidence>
<evidence type="ECO:0000256" key="4">
    <source>
        <dbReference type="ARBA" id="ARBA00022475"/>
    </source>
</evidence>
<dbReference type="SMART" id="SM01323">
    <property type="entry name" value="YajC"/>
    <property type="match status" value="1"/>
</dbReference>
<dbReference type="PANTHER" id="PTHR33909:SF1">
    <property type="entry name" value="SEC TRANSLOCON ACCESSORY COMPLEX SUBUNIT YAJC"/>
    <property type="match status" value="1"/>
</dbReference>
<dbReference type="NCBIfam" id="TIGR00739">
    <property type="entry name" value="yajC"/>
    <property type="match status" value="1"/>
</dbReference>
<keyword evidence="3" id="KW-0813">Transport</keyword>